<name>A0A8A4TK86_SULCO</name>
<gene>
    <name evidence="1" type="ORF">J3U87_28845</name>
</gene>
<organism evidence="1 2">
    <name type="scientific">Sulfidibacter corallicola</name>
    <dbReference type="NCBI Taxonomy" id="2818388"/>
    <lineage>
        <taxon>Bacteria</taxon>
        <taxon>Pseudomonadati</taxon>
        <taxon>Acidobacteriota</taxon>
        <taxon>Holophagae</taxon>
        <taxon>Acanthopleuribacterales</taxon>
        <taxon>Acanthopleuribacteraceae</taxon>
        <taxon>Sulfidibacter</taxon>
    </lineage>
</organism>
<dbReference type="KEGG" id="scor:J3U87_28845"/>
<dbReference type="EMBL" id="CP071793">
    <property type="protein sequence ID" value="QTD49614.1"/>
    <property type="molecule type" value="Genomic_DNA"/>
</dbReference>
<reference evidence="1" key="1">
    <citation type="submission" date="2021-03" db="EMBL/GenBank/DDBJ databases">
        <title>Acanthopleuribacteraceae sp. M133.</title>
        <authorList>
            <person name="Wang G."/>
        </authorList>
    </citation>
    <scope>NUCLEOTIDE SEQUENCE</scope>
    <source>
        <strain evidence="1">M133</strain>
    </source>
</reference>
<keyword evidence="2" id="KW-1185">Reference proteome</keyword>
<protein>
    <submittedName>
        <fullName evidence="1">Uncharacterized protein</fullName>
    </submittedName>
</protein>
<evidence type="ECO:0000313" key="1">
    <source>
        <dbReference type="EMBL" id="QTD49614.1"/>
    </source>
</evidence>
<evidence type="ECO:0000313" key="2">
    <source>
        <dbReference type="Proteomes" id="UP000663929"/>
    </source>
</evidence>
<dbReference type="Proteomes" id="UP000663929">
    <property type="component" value="Chromosome"/>
</dbReference>
<dbReference type="AlphaFoldDB" id="A0A8A4TK86"/>
<proteinExistence type="predicted"/>
<dbReference type="RefSeq" id="WP_237379246.1">
    <property type="nucleotide sequence ID" value="NZ_CP071793.1"/>
</dbReference>
<accession>A0A8A4TK86</accession>
<sequence>MISGEKHQKALIALHKILVTLRWLVGQGDKEKEYLYKLLDWTEYLPLLIADPEDKTERFHQALRDLAENFPECKRALAVFEED</sequence>